<dbReference type="Proteomes" id="UP000057737">
    <property type="component" value="Unassembled WGS sequence"/>
</dbReference>
<keyword evidence="2" id="KW-0812">Transmembrane</keyword>
<sequence>MLALWIIGLAFVGSGLAAILFGVRALETPFGSALLGSGLILVASGVVIAALGLVVRHLDQLREAIETRADPAMPEPTEIAPVIATATMERPSPLRSREARRRAAQDARPDGAAAPEQPARPAAGRSLRTDLSSLRAQRAPAQSEPPQAPGPGVLHSGTINDMDYQMRADGTIVVMLPDRKLEFASIDELRARLATLLHDDEDASAGERSA</sequence>
<name>A0A109JFB3_9BRAD</name>
<accession>A0A109JFB3</accession>
<evidence type="ECO:0008006" key="5">
    <source>
        <dbReference type="Google" id="ProtNLM"/>
    </source>
</evidence>
<keyword evidence="4" id="KW-1185">Reference proteome</keyword>
<reference evidence="3 4" key="1">
    <citation type="submission" date="2015-11" db="EMBL/GenBank/DDBJ databases">
        <title>Draft Genome Sequence of the Strain BR 10303 (Bradyrhizobium sp.) isolated from nodules of Centrolobium paraense.</title>
        <authorList>
            <person name="Zelli J.E."/>
            <person name="Simoes-Araujo J.L."/>
            <person name="Barauna A.C."/>
            <person name="Silva K."/>
        </authorList>
    </citation>
    <scope>NUCLEOTIDE SEQUENCE [LARGE SCALE GENOMIC DNA]</scope>
    <source>
        <strain evidence="3 4">BR 10303</strain>
    </source>
</reference>
<dbReference type="EMBL" id="LNCU01000112">
    <property type="protein sequence ID" value="KWV47791.1"/>
    <property type="molecule type" value="Genomic_DNA"/>
</dbReference>
<keyword evidence="2" id="KW-1133">Transmembrane helix</keyword>
<feature type="transmembrane region" description="Helical" evidence="2">
    <location>
        <begin position="33"/>
        <end position="55"/>
    </location>
</feature>
<organism evidence="3 4">
    <name type="scientific">Bradyrhizobium macuxiense</name>
    <dbReference type="NCBI Taxonomy" id="1755647"/>
    <lineage>
        <taxon>Bacteria</taxon>
        <taxon>Pseudomonadati</taxon>
        <taxon>Pseudomonadota</taxon>
        <taxon>Alphaproteobacteria</taxon>
        <taxon>Hyphomicrobiales</taxon>
        <taxon>Nitrobacteraceae</taxon>
        <taxon>Bradyrhizobium</taxon>
    </lineage>
</organism>
<feature type="compositionally biased region" description="Basic and acidic residues" evidence="1">
    <location>
        <begin position="95"/>
        <end position="109"/>
    </location>
</feature>
<evidence type="ECO:0000256" key="1">
    <source>
        <dbReference type="SAM" id="MobiDB-lite"/>
    </source>
</evidence>
<gene>
    <name evidence="3" type="ORF">AS156_19340</name>
</gene>
<evidence type="ECO:0000313" key="4">
    <source>
        <dbReference type="Proteomes" id="UP000057737"/>
    </source>
</evidence>
<evidence type="ECO:0000256" key="2">
    <source>
        <dbReference type="SAM" id="Phobius"/>
    </source>
</evidence>
<keyword evidence="2" id="KW-0472">Membrane</keyword>
<dbReference type="AlphaFoldDB" id="A0A109JFB3"/>
<comment type="caution">
    <text evidence="3">The sequence shown here is derived from an EMBL/GenBank/DDBJ whole genome shotgun (WGS) entry which is preliminary data.</text>
</comment>
<protein>
    <recommendedName>
        <fullName evidence="5">DUF308 domain-containing protein</fullName>
    </recommendedName>
</protein>
<feature type="compositionally biased region" description="Low complexity" evidence="1">
    <location>
        <begin position="110"/>
        <end position="123"/>
    </location>
</feature>
<evidence type="ECO:0000313" key="3">
    <source>
        <dbReference type="EMBL" id="KWV47791.1"/>
    </source>
</evidence>
<dbReference type="RefSeq" id="WP_066513652.1">
    <property type="nucleotide sequence ID" value="NZ_LNCU01000112.1"/>
</dbReference>
<feature type="region of interest" description="Disordered" evidence="1">
    <location>
        <begin position="83"/>
        <end position="158"/>
    </location>
</feature>
<proteinExistence type="predicted"/>